<feature type="region of interest" description="Disordered" evidence="1">
    <location>
        <begin position="98"/>
        <end position="137"/>
    </location>
</feature>
<dbReference type="AlphaFoldDB" id="A0A915D828"/>
<proteinExistence type="predicted"/>
<dbReference type="Proteomes" id="UP000887574">
    <property type="component" value="Unplaced"/>
</dbReference>
<evidence type="ECO:0000313" key="2">
    <source>
        <dbReference type="Proteomes" id="UP000887574"/>
    </source>
</evidence>
<protein>
    <submittedName>
        <fullName evidence="3">C2H2-type domain-containing protein</fullName>
    </submittedName>
</protein>
<dbReference type="WBParaSite" id="jg16724">
    <property type="protein sequence ID" value="jg16724"/>
    <property type="gene ID" value="jg16724"/>
</dbReference>
<reference evidence="3" key="1">
    <citation type="submission" date="2022-11" db="UniProtKB">
        <authorList>
            <consortium name="WormBaseParasite"/>
        </authorList>
    </citation>
    <scope>IDENTIFICATION</scope>
</reference>
<accession>A0A915D828</accession>
<evidence type="ECO:0000313" key="3">
    <source>
        <dbReference type="WBParaSite" id="jg16724"/>
    </source>
</evidence>
<keyword evidence="2" id="KW-1185">Reference proteome</keyword>
<sequence length="305" mass="34711">MNDDSLFSNAFEEEDDNVFRSSPKKAKMMVLSAQERYNQKVIAVDKMRQRMCYECGEFIATSDYQKHTLEHEAVYLSYQLYYFERREEQNMQALKNRFASNSQEPSQSATQAPVKDSEENSEDDTSSVGSSEDHSAATCSKPKLVVCPTIHRPQPRKVPPLVVNLTPIGVYRSKKVKLSTWQCDTNTPSTSREGSIELSKPAIRKRSLKARQSLPSAFDYTPRIGSQKRKWGSRKASVQEIDIRTRDAYYLLCYGFTPPIIEIASITNDVQYLTNEVNNASGSVFARNERKLCAEMVGSLLDPQW</sequence>
<organism evidence="2 3">
    <name type="scientific">Ditylenchus dipsaci</name>
    <dbReference type="NCBI Taxonomy" id="166011"/>
    <lineage>
        <taxon>Eukaryota</taxon>
        <taxon>Metazoa</taxon>
        <taxon>Ecdysozoa</taxon>
        <taxon>Nematoda</taxon>
        <taxon>Chromadorea</taxon>
        <taxon>Rhabditida</taxon>
        <taxon>Tylenchina</taxon>
        <taxon>Tylenchomorpha</taxon>
        <taxon>Sphaerularioidea</taxon>
        <taxon>Anguinidae</taxon>
        <taxon>Anguininae</taxon>
        <taxon>Ditylenchus</taxon>
    </lineage>
</organism>
<feature type="compositionally biased region" description="Polar residues" evidence="1">
    <location>
        <begin position="98"/>
        <end position="111"/>
    </location>
</feature>
<name>A0A915D828_9BILA</name>
<evidence type="ECO:0000256" key="1">
    <source>
        <dbReference type="SAM" id="MobiDB-lite"/>
    </source>
</evidence>